<dbReference type="CDD" id="cd07344">
    <property type="entry name" value="M48_yhfN_like"/>
    <property type="match status" value="1"/>
</dbReference>
<name>A0A212JX51_9DELT</name>
<dbReference type="Pfam" id="PF01863">
    <property type="entry name" value="YgjP-like"/>
    <property type="match status" value="1"/>
</dbReference>
<evidence type="ECO:0000259" key="1">
    <source>
        <dbReference type="Pfam" id="PF01863"/>
    </source>
</evidence>
<dbReference type="Gene3D" id="3.30.2010.10">
    <property type="entry name" value="Metalloproteases ('zincins'), catalytic domain"/>
    <property type="match status" value="1"/>
</dbReference>
<gene>
    <name evidence="2" type="ORF">KL86DPRO_20249</name>
</gene>
<accession>A0A212JX51</accession>
<protein>
    <submittedName>
        <fullName evidence="2">Putative Zinc protease</fullName>
    </submittedName>
</protein>
<evidence type="ECO:0000313" key="2">
    <source>
        <dbReference type="EMBL" id="SBW04046.1"/>
    </source>
</evidence>
<dbReference type="PANTHER" id="PTHR30399">
    <property type="entry name" value="UNCHARACTERIZED PROTEIN YGJP"/>
    <property type="match status" value="1"/>
</dbReference>
<proteinExistence type="predicted"/>
<dbReference type="AlphaFoldDB" id="A0A212JX51"/>
<dbReference type="GO" id="GO:0006508">
    <property type="term" value="P:proteolysis"/>
    <property type="evidence" value="ECO:0007669"/>
    <property type="project" value="UniProtKB-KW"/>
</dbReference>
<keyword evidence="2" id="KW-0645">Protease</keyword>
<feature type="domain" description="YgjP-like metallopeptidase" evidence="1">
    <location>
        <begin position="23"/>
        <end position="228"/>
    </location>
</feature>
<sequence length="239" mass="26859">MDTQPTAPAWPPAFSVRISPRAKYPRLRVLPGKGLEVVLPRTMRPETAPAIVERHKEWVCKTLDKVCGAPPPEPETAVPSFVFLRGGVEQRAVVCHGENPPDPDPGADAIRLRAPRSNPAAALRELQDWVRRHAAAVLGGEAQALALRHALPYATVRFRRQRSRWGSCTTRGALSLNTCLIFLPAELARHVILHELVHTRHMDHGQGFWKTLFAMEPNALKLDKRLRTAWRFVPAWLWT</sequence>
<organism evidence="2">
    <name type="scientific">uncultured delta proteobacterium</name>
    <dbReference type="NCBI Taxonomy" id="34034"/>
    <lineage>
        <taxon>Bacteria</taxon>
        <taxon>Deltaproteobacteria</taxon>
        <taxon>environmental samples</taxon>
    </lineage>
</organism>
<dbReference type="InterPro" id="IPR002725">
    <property type="entry name" value="YgjP-like_metallopeptidase"/>
</dbReference>
<dbReference type="PANTHER" id="PTHR30399:SF1">
    <property type="entry name" value="UTP PYROPHOSPHATASE"/>
    <property type="match status" value="1"/>
</dbReference>
<reference evidence="2" key="1">
    <citation type="submission" date="2016-04" db="EMBL/GenBank/DDBJ databases">
        <authorList>
            <person name="Evans L.H."/>
            <person name="Alamgir A."/>
            <person name="Owens N."/>
            <person name="Weber N.D."/>
            <person name="Virtaneva K."/>
            <person name="Barbian K."/>
            <person name="Babar A."/>
            <person name="Rosenke K."/>
        </authorList>
    </citation>
    <scope>NUCLEOTIDE SEQUENCE</scope>
    <source>
        <strain evidence="2">86</strain>
    </source>
</reference>
<keyword evidence="2" id="KW-0378">Hydrolase</keyword>
<dbReference type="InterPro" id="IPR053136">
    <property type="entry name" value="UTP_pyrophosphatase-like"/>
</dbReference>
<dbReference type="EMBL" id="FLUQ01000002">
    <property type="protein sequence ID" value="SBW04046.1"/>
    <property type="molecule type" value="Genomic_DNA"/>
</dbReference>
<dbReference type="GO" id="GO:0008233">
    <property type="term" value="F:peptidase activity"/>
    <property type="evidence" value="ECO:0007669"/>
    <property type="project" value="UniProtKB-KW"/>
</dbReference>